<gene>
    <name evidence="2" type="ORF">F6X42_13305</name>
</gene>
<name>A0ABR7PN28_9BURK</name>
<feature type="transmembrane region" description="Helical" evidence="1">
    <location>
        <begin position="397"/>
        <end position="415"/>
    </location>
</feature>
<protein>
    <recommendedName>
        <fullName evidence="4">Type VI secretion protein</fullName>
    </recommendedName>
</protein>
<evidence type="ECO:0000313" key="3">
    <source>
        <dbReference type="Proteomes" id="UP000736373"/>
    </source>
</evidence>
<evidence type="ECO:0008006" key="4">
    <source>
        <dbReference type="Google" id="ProtNLM"/>
    </source>
</evidence>
<evidence type="ECO:0000313" key="2">
    <source>
        <dbReference type="EMBL" id="MBC8747546.1"/>
    </source>
</evidence>
<keyword evidence="1" id="KW-0472">Membrane</keyword>
<reference evidence="2 3" key="1">
    <citation type="submission" date="2019-09" db="EMBL/GenBank/DDBJ databases">
        <title>Paraburkholderia podalyriae sp. nov., A South African Podalyria-associated rhizobium.</title>
        <authorList>
            <person name="Mavima L."/>
            <person name="Beukes C.W."/>
            <person name="Palmer M."/>
            <person name="De Meyer S.E."/>
            <person name="James E.K."/>
            <person name="Maluk M."/>
            <person name="Avontuur J.R."/>
            <person name="Chan W.Y."/>
            <person name="Venter S.N."/>
            <person name="Steenkamp E.T."/>
        </authorList>
    </citation>
    <scope>NUCLEOTIDE SEQUENCE [LARGE SCALE GENOMIC DNA]</scope>
    <source>
        <strain evidence="2 3">WC7.3b</strain>
    </source>
</reference>
<organism evidence="2 3">
    <name type="scientific">Paraburkholderia podalyriae</name>
    <dbReference type="NCBI Taxonomy" id="1938811"/>
    <lineage>
        <taxon>Bacteria</taxon>
        <taxon>Pseudomonadati</taxon>
        <taxon>Pseudomonadota</taxon>
        <taxon>Betaproteobacteria</taxon>
        <taxon>Burkholderiales</taxon>
        <taxon>Burkholderiaceae</taxon>
        <taxon>Paraburkholderia</taxon>
    </lineage>
</organism>
<dbReference type="RefSeq" id="WP_187634627.1">
    <property type="nucleotide sequence ID" value="NZ_VZQQ01000009.1"/>
</dbReference>
<evidence type="ECO:0000256" key="1">
    <source>
        <dbReference type="SAM" id="Phobius"/>
    </source>
</evidence>
<keyword evidence="1" id="KW-1133">Transmembrane helix</keyword>
<feature type="transmembrane region" description="Helical" evidence="1">
    <location>
        <begin position="53"/>
        <end position="73"/>
    </location>
</feature>
<feature type="transmembrane region" description="Helical" evidence="1">
    <location>
        <begin position="427"/>
        <end position="447"/>
    </location>
</feature>
<dbReference type="Proteomes" id="UP000736373">
    <property type="component" value="Unassembled WGS sequence"/>
</dbReference>
<accession>A0ABR7PN28</accession>
<proteinExistence type="predicted"/>
<dbReference type="EMBL" id="VZQQ01000009">
    <property type="protein sequence ID" value="MBC8747546.1"/>
    <property type="molecule type" value="Genomic_DNA"/>
</dbReference>
<keyword evidence="1" id="KW-0812">Transmembrane</keyword>
<feature type="transmembrane region" description="Helical" evidence="1">
    <location>
        <begin position="20"/>
        <end position="41"/>
    </location>
</feature>
<keyword evidence="3" id="KW-1185">Reference proteome</keyword>
<comment type="caution">
    <text evidence="2">The sequence shown here is derived from an EMBL/GenBank/DDBJ whole genome shotgun (WGS) entry which is preliminary data.</text>
</comment>
<sequence>MKWYLPDVPEYEYGKPPPVWLYVVMCVVIFVVGAVMTVLTWPQGKPVVSEDFFVRLLLLPALLGGSLCAALYIPHERWRSDVRFWNALCKLAHVQWKHWTRGQVVILRSLALTPEPELAERLLGLEGSMPSNPGETLSLKVGAHDGKSRLEYVLEQLLSPFVRDISRICQHHSLDVVLQSGSEHHLTELRALWQRLKLPGLARIKLEPFDAKEAIIHEWFEEREMPDFVIVLACQLHENGEKPLWSEAAVGMLMAKPSAVARYNGKIRPQARIFRPIPSTPDAVLDAVKALIKAEQTPVDRIKHLWMSDLTKQGHNASIAAVRDAGLTLAVHAVDEAIGRPGPVNALLLQTLAAQMVQHGQGTQLIASPSAEGLRLNVVGMQEAPVEEASDFMYPPCLASFTMALIFGWAFFMFLAVETGGLNPMLFWVSFGLVILTFVAQIALAFWEARKIGQRFTTRLRHSSAEEVS</sequence>